<reference evidence="4" key="2">
    <citation type="journal article" date="2018" name="Proc. Natl. Acad. Sci. U.S.A.">
        <title>A comprehensive omics analysis and functional survey of cuticular proteins in the brown planthopper.</title>
        <authorList>
            <person name="Pan P.L."/>
            <person name="Ye Y.X."/>
            <person name="Lou Y.H."/>
            <person name="Lu J.B."/>
            <person name="Cheng C."/>
            <person name="Shen Y."/>
            <person name="Moussian B."/>
            <person name="Zhang C.X."/>
        </authorList>
    </citation>
    <scope>NUCLEOTIDE SEQUENCE</scope>
    <source>
        <strain evidence="4">NlugCpr78</strain>
    </source>
</reference>
<dbReference type="PANTHER" id="PTHR12236">
    <property type="entry name" value="STRUCTURAL CONTITUENT OF CUTICLE"/>
    <property type="match status" value="1"/>
</dbReference>
<dbReference type="Pfam" id="PF00379">
    <property type="entry name" value="Chitin_bind_4"/>
    <property type="match status" value="1"/>
</dbReference>
<protein>
    <submittedName>
        <fullName evidence="4">Cuticular protein</fullName>
    </submittedName>
</protein>
<dbReference type="InterPro" id="IPR000618">
    <property type="entry name" value="Insect_cuticle"/>
</dbReference>
<name>A0A2S1ZSD8_NILLU</name>
<dbReference type="AlphaFoldDB" id="A0A2S1ZSD8"/>
<dbReference type="OrthoDB" id="6378648at2759"/>
<keyword evidence="1 2" id="KW-0193">Cuticle</keyword>
<proteinExistence type="evidence at transcript level"/>
<evidence type="ECO:0000256" key="2">
    <source>
        <dbReference type="PROSITE-ProRule" id="PRU00497"/>
    </source>
</evidence>
<dbReference type="InterPro" id="IPR031311">
    <property type="entry name" value="CHIT_BIND_RR_consensus"/>
</dbReference>
<feature type="chain" id="PRO_5015403974" evidence="3">
    <location>
        <begin position="24"/>
        <end position="171"/>
    </location>
</feature>
<evidence type="ECO:0000256" key="1">
    <source>
        <dbReference type="ARBA" id="ARBA00022460"/>
    </source>
</evidence>
<evidence type="ECO:0000256" key="3">
    <source>
        <dbReference type="SAM" id="SignalP"/>
    </source>
</evidence>
<keyword evidence="3" id="KW-0732">Signal</keyword>
<evidence type="ECO:0000313" key="4">
    <source>
        <dbReference type="EMBL" id="AWK28374.1"/>
    </source>
</evidence>
<dbReference type="GO" id="GO:0042302">
    <property type="term" value="F:structural constituent of cuticle"/>
    <property type="evidence" value="ECO:0007669"/>
    <property type="project" value="UniProtKB-UniRule"/>
</dbReference>
<dbReference type="PANTHER" id="PTHR12236:SF95">
    <property type="entry name" value="CUTICULAR PROTEIN 76BD, ISOFORM C-RELATED"/>
    <property type="match status" value="1"/>
</dbReference>
<dbReference type="GO" id="GO:0031012">
    <property type="term" value="C:extracellular matrix"/>
    <property type="evidence" value="ECO:0007669"/>
    <property type="project" value="TreeGrafter"/>
</dbReference>
<dbReference type="PRINTS" id="PR00947">
    <property type="entry name" value="CUTICLE"/>
</dbReference>
<dbReference type="InterPro" id="IPR051217">
    <property type="entry name" value="Insect_Cuticle_Struc_Prot"/>
</dbReference>
<reference evidence="4" key="1">
    <citation type="submission" date="2017-09" db="EMBL/GenBank/DDBJ databases">
        <authorList>
            <person name="Ehlers B."/>
            <person name="Leendertz F.H."/>
        </authorList>
    </citation>
    <scope>NUCLEOTIDE SEQUENCE</scope>
    <source>
        <strain evidence="4">NlugCpr78</strain>
    </source>
</reference>
<feature type="signal peptide" evidence="3">
    <location>
        <begin position="1"/>
        <end position="23"/>
    </location>
</feature>
<dbReference type="GO" id="GO:0005615">
    <property type="term" value="C:extracellular space"/>
    <property type="evidence" value="ECO:0007669"/>
    <property type="project" value="TreeGrafter"/>
</dbReference>
<sequence>MSLCGKTFTTTLLLAMVCAVCLAYHEPQQPYKFEYGVKDAHTGDIKSQHETSDGHSVKGHYTLVESDGRKRVVHYTADPHHGFNAVVHHEGGYGGYSHQSGGFNQQSAGQFSHQSGGFYGGFNQQSDAGFGGGLAAGHFYPTSRVDGFSGHKYSTNHASGYFHNPYAFYKF</sequence>
<organism evidence="4">
    <name type="scientific">Nilaparvata lugens</name>
    <name type="common">Brown planthopper</name>
    <dbReference type="NCBI Taxonomy" id="108931"/>
    <lineage>
        <taxon>Eukaryota</taxon>
        <taxon>Metazoa</taxon>
        <taxon>Ecdysozoa</taxon>
        <taxon>Arthropoda</taxon>
        <taxon>Hexapoda</taxon>
        <taxon>Insecta</taxon>
        <taxon>Pterygota</taxon>
        <taxon>Neoptera</taxon>
        <taxon>Paraneoptera</taxon>
        <taxon>Hemiptera</taxon>
        <taxon>Auchenorrhyncha</taxon>
        <taxon>Fulgoroidea</taxon>
        <taxon>Delphacidae</taxon>
        <taxon>Delphacinae</taxon>
        <taxon>Nilaparvata</taxon>
    </lineage>
</organism>
<dbReference type="EMBL" id="MF942851">
    <property type="protein sequence ID" value="AWK28374.1"/>
    <property type="molecule type" value="mRNA"/>
</dbReference>
<dbReference type="PROSITE" id="PS51155">
    <property type="entry name" value="CHIT_BIND_RR_2"/>
    <property type="match status" value="1"/>
</dbReference>
<dbReference type="PROSITE" id="PS00233">
    <property type="entry name" value="CHIT_BIND_RR_1"/>
    <property type="match status" value="1"/>
</dbReference>
<accession>A0A2S1ZSD8</accession>